<feature type="compositionally biased region" description="Basic and acidic residues" evidence="1">
    <location>
        <begin position="28"/>
        <end position="38"/>
    </location>
</feature>
<reference evidence="2 3" key="1">
    <citation type="submission" date="2023-03" db="EMBL/GenBank/DDBJ databases">
        <title>High recombination rates correlate with genetic variation in Cardiocondyla obscurior ants.</title>
        <authorList>
            <person name="Errbii M."/>
        </authorList>
    </citation>
    <scope>NUCLEOTIDE SEQUENCE [LARGE SCALE GENOMIC DNA]</scope>
    <source>
        <strain evidence="2">Alpha-2009</strain>
        <tissue evidence="2">Whole body</tissue>
    </source>
</reference>
<name>A0AAW2GFX0_9HYME</name>
<evidence type="ECO:0000313" key="2">
    <source>
        <dbReference type="EMBL" id="KAL0126049.1"/>
    </source>
</evidence>
<evidence type="ECO:0000256" key="1">
    <source>
        <dbReference type="SAM" id="MobiDB-lite"/>
    </source>
</evidence>
<keyword evidence="3" id="KW-1185">Reference proteome</keyword>
<protein>
    <submittedName>
        <fullName evidence="2">Uncharacterized protein</fullName>
    </submittedName>
</protein>
<evidence type="ECO:0000313" key="3">
    <source>
        <dbReference type="Proteomes" id="UP001430953"/>
    </source>
</evidence>
<feature type="region of interest" description="Disordered" evidence="1">
    <location>
        <begin position="28"/>
        <end position="52"/>
    </location>
</feature>
<comment type="caution">
    <text evidence="2">The sequence shown here is derived from an EMBL/GenBank/DDBJ whole genome shotgun (WGS) entry which is preliminary data.</text>
</comment>
<gene>
    <name evidence="2" type="ORF">PUN28_004861</name>
</gene>
<sequence length="68" mass="7609">MRAALQAAAGKSGKPGLYPQEFASFQRSFEERTKSGERRARRGSRKMMPSVQGAKSIIQHLKLLIFKS</sequence>
<dbReference type="Proteomes" id="UP001430953">
    <property type="component" value="Unassembled WGS sequence"/>
</dbReference>
<dbReference type="EMBL" id="JADYXP020000004">
    <property type="protein sequence ID" value="KAL0126049.1"/>
    <property type="molecule type" value="Genomic_DNA"/>
</dbReference>
<dbReference type="AlphaFoldDB" id="A0AAW2GFX0"/>
<accession>A0AAW2GFX0</accession>
<proteinExistence type="predicted"/>
<organism evidence="2 3">
    <name type="scientific">Cardiocondyla obscurior</name>
    <dbReference type="NCBI Taxonomy" id="286306"/>
    <lineage>
        <taxon>Eukaryota</taxon>
        <taxon>Metazoa</taxon>
        <taxon>Ecdysozoa</taxon>
        <taxon>Arthropoda</taxon>
        <taxon>Hexapoda</taxon>
        <taxon>Insecta</taxon>
        <taxon>Pterygota</taxon>
        <taxon>Neoptera</taxon>
        <taxon>Endopterygota</taxon>
        <taxon>Hymenoptera</taxon>
        <taxon>Apocrita</taxon>
        <taxon>Aculeata</taxon>
        <taxon>Formicoidea</taxon>
        <taxon>Formicidae</taxon>
        <taxon>Myrmicinae</taxon>
        <taxon>Cardiocondyla</taxon>
    </lineage>
</organism>